<keyword evidence="1" id="KW-1133">Transmembrane helix</keyword>
<evidence type="ECO:0000313" key="2">
    <source>
        <dbReference type="EnsemblMetazoa" id="tetur26g01210.1"/>
    </source>
</evidence>
<reference evidence="3" key="1">
    <citation type="submission" date="2011-08" db="EMBL/GenBank/DDBJ databases">
        <authorList>
            <person name="Rombauts S."/>
        </authorList>
    </citation>
    <scope>NUCLEOTIDE SEQUENCE</scope>
    <source>
        <strain evidence="3">London</strain>
    </source>
</reference>
<dbReference type="AlphaFoldDB" id="T1KXS6"/>
<dbReference type="HOGENOM" id="CLU_1572669_0_0_1"/>
<accession>T1KXS6</accession>
<name>T1KXS6_TETUR</name>
<keyword evidence="1" id="KW-0812">Transmembrane</keyword>
<dbReference type="EMBL" id="CAEY01000696">
    <property type="status" value="NOT_ANNOTATED_CDS"/>
    <property type="molecule type" value="Genomic_DNA"/>
</dbReference>
<evidence type="ECO:0000256" key="1">
    <source>
        <dbReference type="SAM" id="Phobius"/>
    </source>
</evidence>
<keyword evidence="3" id="KW-1185">Reference proteome</keyword>
<reference evidence="2" key="2">
    <citation type="submission" date="2015-06" db="UniProtKB">
        <authorList>
            <consortium name="EnsemblMetazoa"/>
        </authorList>
    </citation>
    <scope>IDENTIFICATION</scope>
</reference>
<feature type="transmembrane region" description="Helical" evidence="1">
    <location>
        <begin position="95"/>
        <end position="122"/>
    </location>
</feature>
<proteinExistence type="predicted"/>
<protein>
    <submittedName>
        <fullName evidence="2">Uncharacterized protein</fullName>
    </submittedName>
</protein>
<feature type="transmembrane region" description="Helical" evidence="1">
    <location>
        <begin position="65"/>
        <end position="89"/>
    </location>
</feature>
<evidence type="ECO:0000313" key="3">
    <source>
        <dbReference type="Proteomes" id="UP000015104"/>
    </source>
</evidence>
<dbReference type="EnsemblMetazoa" id="tetur26g01210.1">
    <property type="protein sequence ID" value="tetur26g01210.1"/>
    <property type="gene ID" value="tetur26g01210"/>
</dbReference>
<organism evidence="2 3">
    <name type="scientific">Tetranychus urticae</name>
    <name type="common">Two-spotted spider mite</name>
    <dbReference type="NCBI Taxonomy" id="32264"/>
    <lineage>
        <taxon>Eukaryota</taxon>
        <taxon>Metazoa</taxon>
        <taxon>Ecdysozoa</taxon>
        <taxon>Arthropoda</taxon>
        <taxon>Chelicerata</taxon>
        <taxon>Arachnida</taxon>
        <taxon>Acari</taxon>
        <taxon>Acariformes</taxon>
        <taxon>Trombidiformes</taxon>
        <taxon>Prostigmata</taxon>
        <taxon>Eleutherengona</taxon>
        <taxon>Raphignathae</taxon>
        <taxon>Tetranychoidea</taxon>
        <taxon>Tetranychidae</taxon>
        <taxon>Tetranychus</taxon>
    </lineage>
</organism>
<dbReference type="Proteomes" id="UP000015104">
    <property type="component" value="Unassembled WGS sequence"/>
</dbReference>
<keyword evidence="1" id="KW-0472">Membrane</keyword>
<sequence>MDCLIYHRLINPLDINFFMANFSMTTVHIHHVTVPIPYPVHIKVQKHHKHHHHDHKSNQKDIKPWLLIAAIGLPLLLGALLLPLALLFLTTLVTLFAALAGGGGAGGIFGNGGFGGATLIPITTTTTGGRHRRSTELKIYDSQSLDALYILIMEGIYSMASNLQNDHYPA</sequence>